<comment type="caution">
    <text evidence="1">The sequence shown here is derived from an EMBL/GenBank/DDBJ whole genome shotgun (WGS) entry which is preliminary data.</text>
</comment>
<protein>
    <submittedName>
        <fullName evidence="1">Uncharacterized protein</fullName>
    </submittedName>
</protein>
<evidence type="ECO:0000313" key="2">
    <source>
        <dbReference type="Proteomes" id="UP000567795"/>
    </source>
</evidence>
<accession>A0A852ZPD5</accession>
<gene>
    <name evidence="1" type="ORF">FHU37_000280</name>
</gene>
<dbReference type="Proteomes" id="UP000567795">
    <property type="component" value="Unassembled WGS sequence"/>
</dbReference>
<organism evidence="1 2">
    <name type="scientific">Allostreptomyces psammosilenae</name>
    <dbReference type="NCBI Taxonomy" id="1892865"/>
    <lineage>
        <taxon>Bacteria</taxon>
        <taxon>Bacillati</taxon>
        <taxon>Actinomycetota</taxon>
        <taxon>Actinomycetes</taxon>
        <taxon>Kitasatosporales</taxon>
        <taxon>Streptomycetaceae</taxon>
        <taxon>Allostreptomyces</taxon>
    </lineage>
</organism>
<evidence type="ECO:0000313" key="1">
    <source>
        <dbReference type="EMBL" id="NYI03337.1"/>
    </source>
</evidence>
<proteinExistence type="predicted"/>
<sequence>MSHEPRAGRLVAWGNALLAGATSPDEAVAAITGGDEPHRVVVDESVTGREWPGGSAREEGPMALSIALGRLRAAGVTGLMLALPSPGHPLGLTGPPEFNRRALEAGQAVLAVGGPAVGLVPEVTVHGPGAAGAEGAFAASGTAAVPAGPDRAVRVLWRLLPVRPGFPASVPSLREAQRRINGALHEATERLGALDVASVGGAAEAVAELRDAFRGVSGAPGYPPEAVRLLELSLRLEATAELALRVESAAVNAAEAAERERILLPLRSIAREGQVAAYNAPVEERARRG</sequence>
<dbReference type="EMBL" id="JACBZD010000001">
    <property type="protein sequence ID" value="NYI03337.1"/>
    <property type="molecule type" value="Genomic_DNA"/>
</dbReference>
<dbReference type="RefSeq" id="WP_179812402.1">
    <property type="nucleotide sequence ID" value="NZ_JACBZD010000001.1"/>
</dbReference>
<reference evidence="1 2" key="1">
    <citation type="submission" date="2020-07" db="EMBL/GenBank/DDBJ databases">
        <title>Sequencing the genomes of 1000 actinobacteria strains.</title>
        <authorList>
            <person name="Klenk H.-P."/>
        </authorList>
    </citation>
    <scope>NUCLEOTIDE SEQUENCE [LARGE SCALE GENOMIC DNA]</scope>
    <source>
        <strain evidence="1 2">DSM 42178</strain>
    </source>
</reference>
<name>A0A852ZPD5_9ACTN</name>
<keyword evidence="2" id="KW-1185">Reference proteome</keyword>
<dbReference type="AlphaFoldDB" id="A0A852ZPD5"/>